<dbReference type="AlphaFoldDB" id="A0A1H6MJ96"/>
<accession>A0A1H6MJ96</accession>
<dbReference type="Proteomes" id="UP000199371">
    <property type="component" value="Unassembled WGS sequence"/>
</dbReference>
<dbReference type="STRING" id="173990.SAMN05660691_02838"/>
<gene>
    <name evidence="1" type="ORF">SAMN05660691_02838</name>
</gene>
<dbReference type="InterPro" id="IPR039498">
    <property type="entry name" value="NTP_transf_5"/>
</dbReference>
<name>A0A1H6MJ96_9GAMM</name>
<reference evidence="2" key="1">
    <citation type="submission" date="2016-10" db="EMBL/GenBank/DDBJ databases">
        <authorList>
            <person name="Varghese N."/>
            <person name="Submissions S."/>
        </authorList>
    </citation>
    <scope>NUCLEOTIDE SEQUENCE [LARGE SCALE GENOMIC DNA]</scope>
    <source>
        <strain evidence="2">DSM 17616</strain>
    </source>
</reference>
<dbReference type="Pfam" id="PF14907">
    <property type="entry name" value="NTP_transf_5"/>
    <property type="match status" value="1"/>
</dbReference>
<keyword evidence="1" id="KW-0808">Transferase</keyword>
<sequence length="357" mass="41309">MLSSQLLAFFASPAKFVRQATPQQWTTFLQQARQQGLTARFYYVLQTQQLLDQVPLQVKLHGESGARYAQKQQHSLYSELQQLEPLFAVADYPCLLLKGAAYRTQALAVSFGRLFSDIDILVPAAQLRHVRDRLFFYGFREAEMTDYDRDYYLNWSHQNPPLQHYQRGTVIDLHHHIYPTASARAIDITPLFSHAVNIPGSAFKVPASAHLFIHAAVHLFYQEETHKLTKDVIDLNDLLLEVQHQKQLDFMLEQAAQMSVQSAVINACWVLIRLFNNEAAKLVLHQAEGYRHQPLVCNLLLTMLQGRPARAWFARQLWFVRGHSLKMRWQVLIYHSLAKPASSLQRWFRRLLPGHKS</sequence>
<dbReference type="RefSeq" id="WP_092794653.1">
    <property type="nucleotide sequence ID" value="NZ_FNXF01000011.1"/>
</dbReference>
<dbReference type="EMBL" id="FNXF01000011">
    <property type="protein sequence ID" value="SEI01716.1"/>
    <property type="molecule type" value="Genomic_DNA"/>
</dbReference>
<protein>
    <submittedName>
        <fullName evidence="1">Uncharacterized nucleotidyltransferase</fullName>
    </submittedName>
</protein>
<evidence type="ECO:0000313" key="1">
    <source>
        <dbReference type="EMBL" id="SEI01716.1"/>
    </source>
</evidence>
<keyword evidence="2" id="KW-1185">Reference proteome</keyword>
<evidence type="ECO:0000313" key="2">
    <source>
        <dbReference type="Proteomes" id="UP000199371"/>
    </source>
</evidence>
<proteinExistence type="predicted"/>
<organism evidence="1 2">
    <name type="scientific">Rheinheimera pacifica</name>
    <dbReference type="NCBI Taxonomy" id="173990"/>
    <lineage>
        <taxon>Bacteria</taxon>
        <taxon>Pseudomonadati</taxon>
        <taxon>Pseudomonadota</taxon>
        <taxon>Gammaproteobacteria</taxon>
        <taxon>Chromatiales</taxon>
        <taxon>Chromatiaceae</taxon>
        <taxon>Rheinheimera</taxon>
    </lineage>
</organism>
<dbReference type="OrthoDB" id="5497963at2"/>
<dbReference type="GO" id="GO:0016740">
    <property type="term" value="F:transferase activity"/>
    <property type="evidence" value="ECO:0007669"/>
    <property type="project" value="UniProtKB-KW"/>
</dbReference>